<protein>
    <recommendedName>
        <fullName evidence="8">Creatininase family protein</fullName>
    </recommendedName>
</protein>
<name>A0A497E3B5_UNCAE</name>
<dbReference type="SUPFAM" id="SSF102215">
    <property type="entry name" value="Creatininase"/>
    <property type="match status" value="1"/>
</dbReference>
<dbReference type="InterPro" id="IPR024087">
    <property type="entry name" value="Creatininase-like_sf"/>
</dbReference>
<accession>A0A497E3B5</accession>
<dbReference type="GO" id="GO:0046872">
    <property type="term" value="F:metal ion binding"/>
    <property type="evidence" value="ECO:0007669"/>
    <property type="project" value="UniProtKB-KW"/>
</dbReference>
<dbReference type="InterPro" id="IPR003785">
    <property type="entry name" value="Creatininase/forma_Hydrolase"/>
</dbReference>
<evidence type="ECO:0000256" key="5">
    <source>
        <dbReference type="ARBA" id="ARBA00024029"/>
    </source>
</evidence>
<dbReference type="AlphaFoldDB" id="A0A497E3B5"/>
<comment type="caution">
    <text evidence="6">The sequence shown here is derived from an EMBL/GenBank/DDBJ whole genome shotgun (WGS) entry which is preliminary data.</text>
</comment>
<keyword evidence="2" id="KW-0479">Metal-binding</keyword>
<comment type="similarity">
    <text evidence="5">Belongs to the creatininase superfamily.</text>
</comment>
<reference evidence="6 7" key="1">
    <citation type="submission" date="2018-06" db="EMBL/GenBank/DDBJ databases">
        <title>Extensive metabolic versatility and redundancy in microbially diverse, dynamic hydrothermal sediments.</title>
        <authorList>
            <person name="Dombrowski N."/>
            <person name="Teske A."/>
            <person name="Baker B.J."/>
        </authorList>
    </citation>
    <scope>NUCLEOTIDE SEQUENCE [LARGE SCALE GENOMIC DNA]</scope>
    <source>
        <strain evidence="6">B47_G16</strain>
    </source>
</reference>
<dbReference type="GO" id="GO:0016811">
    <property type="term" value="F:hydrolase activity, acting on carbon-nitrogen (but not peptide) bonds, in linear amides"/>
    <property type="evidence" value="ECO:0007669"/>
    <property type="project" value="TreeGrafter"/>
</dbReference>
<evidence type="ECO:0000313" key="6">
    <source>
        <dbReference type="EMBL" id="RLE08980.1"/>
    </source>
</evidence>
<evidence type="ECO:0000256" key="3">
    <source>
        <dbReference type="ARBA" id="ARBA00022801"/>
    </source>
</evidence>
<gene>
    <name evidence="6" type="ORF">DRJ00_05350</name>
</gene>
<keyword evidence="4" id="KW-0862">Zinc</keyword>
<sequence length="246" mass="27871">MNVKNLGSGGDKVRIEEMRPRELRRAIGKHPLCYVPMGLIEWHGNHNPLGTDMTRAHYICVQAAEKSGGVVLPAQYIGGPGYSAYEGTITYRPKLVEEFLVQTMQNLEKMGFKIVIIFMSHCGPAQDQAFEQAVHRFTSSSKLKVALVKYQDLFDQDRSGHGGSGETSINMAMGMDVSLEEFEPTRPDILMYEVPRRDDAWDFEYPFEWHWKEDVAKNSSLEAGRKLILKATEKLAKLARQMESDL</sequence>
<comment type="cofactor">
    <cofactor evidence="1">
        <name>Zn(2+)</name>
        <dbReference type="ChEBI" id="CHEBI:29105"/>
    </cofactor>
</comment>
<proteinExistence type="inferred from homology"/>
<keyword evidence="3" id="KW-0378">Hydrolase</keyword>
<evidence type="ECO:0008006" key="8">
    <source>
        <dbReference type="Google" id="ProtNLM"/>
    </source>
</evidence>
<dbReference type="Proteomes" id="UP000279422">
    <property type="component" value="Unassembled WGS sequence"/>
</dbReference>
<evidence type="ECO:0000256" key="4">
    <source>
        <dbReference type="ARBA" id="ARBA00022833"/>
    </source>
</evidence>
<evidence type="ECO:0000313" key="7">
    <source>
        <dbReference type="Proteomes" id="UP000279422"/>
    </source>
</evidence>
<organism evidence="6 7">
    <name type="scientific">Aerophobetes bacterium</name>
    <dbReference type="NCBI Taxonomy" id="2030807"/>
    <lineage>
        <taxon>Bacteria</taxon>
        <taxon>Candidatus Aerophobota</taxon>
    </lineage>
</organism>
<evidence type="ECO:0000256" key="2">
    <source>
        <dbReference type="ARBA" id="ARBA00022723"/>
    </source>
</evidence>
<dbReference type="Gene3D" id="3.40.50.10310">
    <property type="entry name" value="Creatininase"/>
    <property type="match status" value="1"/>
</dbReference>
<dbReference type="PANTHER" id="PTHR35005">
    <property type="entry name" value="3-DEHYDRO-SCYLLO-INOSOSE HYDROLASE"/>
    <property type="match status" value="1"/>
</dbReference>
<evidence type="ECO:0000256" key="1">
    <source>
        <dbReference type="ARBA" id="ARBA00001947"/>
    </source>
</evidence>
<dbReference type="PANTHER" id="PTHR35005:SF1">
    <property type="entry name" value="2-AMINO-5-FORMYLAMINO-6-RIBOSYLAMINOPYRIMIDIN-4(3H)-ONE 5'-MONOPHOSPHATE DEFORMYLASE"/>
    <property type="match status" value="1"/>
</dbReference>
<dbReference type="EMBL" id="QMPZ01000071">
    <property type="protein sequence ID" value="RLE08980.1"/>
    <property type="molecule type" value="Genomic_DNA"/>
</dbReference>
<dbReference type="GO" id="GO:0009231">
    <property type="term" value="P:riboflavin biosynthetic process"/>
    <property type="evidence" value="ECO:0007669"/>
    <property type="project" value="TreeGrafter"/>
</dbReference>
<dbReference type="Pfam" id="PF02633">
    <property type="entry name" value="Creatininase"/>
    <property type="match status" value="1"/>
</dbReference>